<dbReference type="AlphaFoldDB" id="A0A8T3BNA9"/>
<comment type="caution">
    <text evidence="1">The sequence shown here is derived from an EMBL/GenBank/DDBJ whole genome shotgun (WGS) entry which is preliminary data.</text>
</comment>
<reference evidence="1" key="1">
    <citation type="journal article" date="2022" name="Front. Genet.">
        <title>Chromosome-Scale Assembly of the Dendrobium nobile Genome Provides Insights Into the Molecular Mechanism of the Biosynthesis of the Medicinal Active Ingredient of Dendrobium.</title>
        <authorList>
            <person name="Xu Q."/>
            <person name="Niu S.-C."/>
            <person name="Li K.-L."/>
            <person name="Zheng P.-J."/>
            <person name="Zhang X.-J."/>
            <person name="Jia Y."/>
            <person name="Liu Y."/>
            <person name="Niu Y.-X."/>
            <person name="Yu L.-H."/>
            <person name="Chen D.-F."/>
            <person name="Zhang G.-Q."/>
        </authorList>
    </citation>
    <scope>NUCLEOTIDE SEQUENCE</scope>
    <source>
        <tissue evidence="1">Leaf</tissue>
    </source>
</reference>
<dbReference type="Proteomes" id="UP000829196">
    <property type="component" value="Unassembled WGS sequence"/>
</dbReference>
<protein>
    <submittedName>
        <fullName evidence="1">Uncharacterized protein</fullName>
    </submittedName>
</protein>
<sequence>MLVGLNPVVIKRLESSPPMGKNGRQSSILPTHIQNNLDGLTINQILDHSEKNQSASCHSIYNGTHQTGDVARSNSAPHGVDICTK</sequence>
<keyword evidence="2" id="KW-1185">Reference proteome</keyword>
<evidence type="ECO:0000313" key="2">
    <source>
        <dbReference type="Proteomes" id="UP000829196"/>
    </source>
</evidence>
<dbReference type="EMBL" id="JAGYWB010000007">
    <property type="protein sequence ID" value="KAI0515845.1"/>
    <property type="molecule type" value="Genomic_DNA"/>
</dbReference>
<proteinExistence type="predicted"/>
<organism evidence="1 2">
    <name type="scientific">Dendrobium nobile</name>
    <name type="common">Orchid</name>
    <dbReference type="NCBI Taxonomy" id="94219"/>
    <lineage>
        <taxon>Eukaryota</taxon>
        <taxon>Viridiplantae</taxon>
        <taxon>Streptophyta</taxon>
        <taxon>Embryophyta</taxon>
        <taxon>Tracheophyta</taxon>
        <taxon>Spermatophyta</taxon>
        <taxon>Magnoliopsida</taxon>
        <taxon>Liliopsida</taxon>
        <taxon>Asparagales</taxon>
        <taxon>Orchidaceae</taxon>
        <taxon>Epidendroideae</taxon>
        <taxon>Malaxideae</taxon>
        <taxon>Dendrobiinae</taxon>
        <taxon>Dendrobium</taxon>
    </lineage>
</organism>
<dbReference type="Gene3D" id="3.10.450.60">
    <property type="match status" value="1"/>
</dbReference>
<name>A0A8T3BNA9_DENNO</name>
<gene>
    <name evidence="1" type="ORF">KFK09_008513</name>
</gene>
<accession>A0A8T3BNA9</accession>
<dbReference type="OrthoDB" id="407298at2759"/>
<evidence type="ECO:0000313" key="1">
    <source>
        <dbReference type="EMBL" id="KAI0515845.1"/>
    </source>
</evidence>